<dbReference type="AlphaFoldDB" id="A0ABD2W6H2"/>
<protein>
    <submittedName>
        <fullName evidence="1">Uncharacterized protein</fullName>
    </submittedName>
</protein>
<organism evidence="1 2">
    <name type="scientific">Trichogramma kaykai</name>
    <dbReference type="NCBI Taxonomy" id="54128"/>
    <lineage>
        <taxon>Eukaryota</taxon>
        <taxon>Metazoa</taxon>
        <taxon>Ecdysozoa</taxon>
        <taxon>Arthropoda</taxon>
        <taxon>Hexapoda</taxon>
        <taxon>Insecta</taxon>
        <taxon>Pterygota</taxon>
        <taxon>Neoptera</taxon>
        <taxon>Endopterygota</taxon>
        <taxon>Hymenoptera</taxon>
        <taxon>Apocrita</taxon>
        <taxon>Proctotrupomorpha</taxon>
        <taxon>Chalcidoidea</taxon>
        <taxon>Trichogrammatidae</taxon>
        <taxon>Trichogramma</taxon>
    </lineage>
</organism>
<name>A0ABD2W6H2_9HYME</name>
<evidence type="ECO:0000313" key="2">
    <source>
        <dbReference type="Proteomes" id="UP001627154"/>
    </source>
</evidence>
<reference evidence="1 2" key="1">
    <citation type="journal article" date="2024" name="bioRxiv">
        <title>A reference genome for Trichogramma kaykai: A tiny desert-dwelling parasitoid wasp with competing sex-ratio distorters.</title>
        <authorList>
            <person name="Culotta J."/>
            <person name="Lindsey A.R."/>
        </authorList>
    </citation>
    <scope>NUCLEOTIDE SEQUENCE [LARGE SCALE GENOMIC DNA]</scope>
    <source>
        <strain evidence="1 2">KSX58</strain>
    </source>
</reference>
<dbReference type="EMBL" id="JBJJXI010000134">
    <property type="protein sequence ID" value="KAL3388399.1"/>
    <property type="molecule type" value="Genomic_DNA"/>
</dbReference>
<accession>A0ABD2W6H2</accession>
<sequence>MRKNEKLPKKRRTKAITQNEAAFKMKLSAKFEVSKCVKSDIVIPSIVDDDDMNYFSSQFSQLSTNSEKNSDSAYYEPPRKRQKLKVCGDNLASTLDRCGISDHQAALILNARAIDLGEKVKKIATVRSSVRRRRISSRIRQSQRLRNIPFTPLTVHWDGKSVKNKDDNSRIELLPIVLSSGNDTQLLHCALLRQGTGVEISDAIFESLQSWNSNIISMCYNTTSTNTGCRVGACTSLELKLNKNLLNASCRHHIAELVLGAAFDHCFPETSTSPEIKMLKNFSDSWSKIDKKIYNSALDDKDKYSKLIEKKKNEVLFFIQQCLSLKKQPRKDYDELLQLSLIFLGQGRKRFRKPGAYHKARWLMKAIYIVKMYIFRNQLSKQLSVEELINLRTMATFIVLVYVPYWFKTRLPLEAAVSDIKLLQDIQEFKRYDNKLSEIVQNKFSRHLWYLSKELVCISLFNDNVDISEKRKMIENLKINDKGDRELKAKLEKKNLKNLSLSDFVTEKSINFFHITGISQTFLTLDPSKWAKNKNYIDGQKLCKNLQ</sequence>
<dbReference type="Proteomes" id="UP001627154">
    <property type="component" value="Unassembled WGS sequence"/>
</dbReference>
<proteinExistence type="predicted"/>
<keyword evidence="2" id="KW-1185">Reference proteome</keyword>
<gene>
    <name evidence="1" type="ORF">TKK_016627</name>
</gene>
<comment type="caution">
    <text evidence="1">The sequence shown here is derived from an EMBL/GenBank/DDBJ whole genome shotgun (WGS) entry which is preliminary data.</text>
</comment>
<evidence type="ECO:0000313" key="1">
    <source>
        <dbReference type="EMBL" id="KAL3388399.1"/>
    </source>
</evidence>